<dbReference type="SMART" id="SM00471">
    <property type="entry name" value="HDc"/>
    <property type="match status" value="1"/>
</dbReference>
<evidence type="ECO:0000313" key="3">
    <source>
        <dbReference type="EMBL" id="KUG27210.1"/>
    </source>
</evidence>
<dbReference type="InterPro" id="IPR006674">
    <property type="entry name" value="HD_domain"/>
</dbReference>
<evidence type="ECO:0000256" key="1">
    <source>
        <dbReference type="SAM" id="MobiDB-lite"/>
    </source>
</evidence>
<dbReference type="Pfam" id="PF01966">
    <property type="entry name" value="HD"/>
    <property type="match status" value="1"/>
</dbReference>
<dbReference type="EMBL" id="LNQE01000351">
    <property type="protein sequence ID" value="KUG27210.1"/>
    <property type="molecule type" value="Genomic_DNA"/>
</dbReference>
<comment type="caution">
    <text evidence="3">The sequence shown here is derived from an EMBL/GenBank/DDBJ whole genome shotgun (WGS) entry which is preliminary data.</text>
</comment>
<dbReference type="Gene3D" id="1.10.3210.10">
    <property type="entry name" value="Hypothetical protein af1432"/>
    <property type="match status" value="1"/>
</dbReference>
<dbReference type="NCBIfam" id="TIGR00277">
    <property type="entry name" value="HDIG"/>
    <property type="match status" value="1"/>
</dbReference>
<dbReference type="AlphaFoldDB" id="A0A0W8G249"/>
<name>A0A0W8G249_9ZZZZ</name>
<reference evidence="3" key="1">
    <citation type="journal article" date="2015" name="Proc. Natl. Acad. Sci. U.S.A.">
        <title>Networks of energetic and metabolic interactions define dynamics in microbial communities.</title>
        <authorList>
            <person name="Embree M."/>
            <person name="Liu J.K."/>
            <person name="Al-Bassam M.M."/>
            <person name="Zengler K."/>
        </authorList>
    </citation>
    <scope>NUCLEOTIDE SEQUENCE</scope>
</reference>
<dbReference type="InterPro" id="IPR006675">
    <property type="entry name" value="HDIG_dom"/>
</dbReference>
<dbReference type="CDD" id="cd00077">
    <property type="entry name" value="HDc"/>
    <property type="match status" value="1"/>
</dbReference>
<feature type="domain" description="HD/PDEase" evidence="2">
    <location>
        <begin position="48"/>
        <end position="176"/>
    </location>
</feature>
<feature type="region of interest" description="Disordered" evidence="1">
    <location>
        <begin position="1"/>
        <end position="27"/>
    </location>
</feature>
<evidence type="ECO:0000259" key="2">
    <source>
        <dbReference type="SMART" id="SM00471"/>
    </source>
</evidence>
<gene>
    <name evidence="3" type="ORF">ASZ90_002939</name>
</gene>
<accession>A0A0W8G249</accession>
<dbReference type="SUPFAM" id="SSF109604">
    <property type="entry name" value="HD-domain/PDEase-like"/>
    <property type="match status" value="1"/>
</dbReference>
<dbReference type="InterPro" id="IPR003607">
    <property type="entry name" value="HD/PDEase_dom"/>
</dbReference>
<protein>
    <submittedName>
        <fullName evidence="3">Molybdopterin-guanine dinucleotide biosynthesis protein moba</fullName>
    </submittedName>
</protein>
<organism evidence="3">
    <name type="scientific">hydrocarbon metagenome</name>
    <dbReference type="NCBI Taxonomy" id="938273"/>
    <lineage>
        <taxon>unclassified sequences</taxon>
        <taxon>metagenomes</taxon>
        <taxon>ecological metagenomes</taxon>
    </lineage>
</organism>
<proteinExistence type="predicted"/>
<sequence>MPEKQFADTLSGPAPESCPEAPSGARGPIVSSVPSAAECLALWDAYDMLPNIRAHSLTVACIAETLAREAVTSGLPVDVDAVRAAALLHDLAKTYTIRHGGNHSQLGGAWVQELTGNPILAQGVMHHVHWPFAVDLRAHFLPLIIIYSDKRVKHNRVVSLTERFEDLLHRYGATQDIRQRIGRSFAQAREIEDALIQTLGFQTDADIAHCRGLVE</sequence>